<evidence type="ECO:0000256" key="8">
    <source>
        <dbReference type="ARBA" id="ARBA00048744"/>
    </source>
</evidence>
<dbReference type="InterPro" id="IPR007855">
    <property type="entry name" value="RDRP"/>
</dbReference>
<feature type="domain" description="Protein kinase" evidence="10">
    <location>
        <begin position="9"/>
        <end position="257"/>
    </location>
</feature>
<dbReference type="GO" id="GO:0005524">
    <property type="term" value="F:ATP binding"/>
    <property type="evidence" value="ECO:0007669"/>
    <property type="project" value="InterPro"/>
</dbReference>
<dbReference type="Gene3D" id="1.10.510.10">
    <property type="entry name" value="Transferase(Phosphotransferase) domain 1"/>
    <property type="match status" value="1"/>
</dbReference>
<organism evidence="11 12">
    <name type="scientific">Steinernema hermaphroditum</name>
    <dbReference type="NCBI Taxonomy" id="289476"/>
    <lineage>
        <taxon>Eukaryota</taxon>
        <taxon>Metazoa</taxon>
        <taxon>Ecdysozoa</taxon>
        <taxon>Nematoda</taxon>
        <taxon>Chromadorea</taxon>
        <taxon>Rhabditida</taxon>
        <taxon>Tylenchina</taxon>
        <taxon>Panagrolaimomorpha</taxon>
        <taxon>Strongyloidoidea</taxon>
        <taxon>Steinernematidae</taxon>
        <taxon>Steinernema</taxon>
    </lineage>
</organism>
<dbReference type="Pfam" id="PF24934">
    <property type="entry name" value="DUF7752"/>
    <property type="match status" value="1"/>
</dbReference>
<keyword evidence="3" id="KW-0696">RNA-directed RNA polymerase</keyword>
<dbReference type="Pfam" id="PF25359">
    <property type="entry name" value="PH_met_RdRP"/>
    <property type="match status" value="1"/>
</dbReference>
<evidence type="ECO:0000256" key="3">
    <source>
        <dbReference type="ARBA" id="ARBA00022484"/>
    </source>
</evidence>
<keyword evidence="6" id="KW-0694">RNA-binding</keyword>
<keyword evidence="5" id="KW-0548">Nucleotidyltransferase</keyword>
<keyword evidence="4" id="KW-0808">Transferase</keyword>
<evidence type="ECO:0000313" key="11">
    <source>
        <dbReference type="EMBL" id="KAK0409121.1"/>
    </source>
</evidence>
<dbReference type="Proteomes" id="UP001175271">
    <property type="component" value="Unassembled WGS sequence"/>
</dbReference>
<dbReference type="GO" id="GO:0003723">
    <property type="term" value="F:RNA binding"/>
    <property type="evidence" value="ECO:0007669"/>
    <property type="project" value="UniProtKB-KW"/>
</dbReference>
<feature type="compositionally biased region" description="Basic and acidic residues" evidence="9">
    <location>
        <begin position="290"/>
        <end position="326"/>
    </location>
</feature>
<reference evidence="11" key="1">
    <citation type="submission" date="2023-06" db="EMBL/GenBank/DDBJ databases">
        <title>Genomic analysis of the entomopathogenic nematode Steinernema hermaphroditum.</title>
        <authorList>
            <person name="Schwarz E.M."/>
            <person name="Heppert J.K."/>
            <person name="Baniya A."/>
            <person name="Schwartz H.T."/>
            <person name="Tan C.-H."/>
            <person name="Antoshechkin I."/>
            <person name="Sternberg P.W."/>
            <person name="Goodrich-Blair H."/>
            <person name="Dillman A.R."/>
        </authorList>
    </citation>
    <scope>NUCLEOTIDE SEQUENCE</scope>
    <source>
        <strain evidence="11">PS9179</strain>
        <tissue evidence="11">Whole animal</tissue>
    </source>
</reference>
<evidence type="ECO:0000256" key="5">
    <source>
        <dbReference type="ARBA" id="ARBA00022695"/>
    </source>
</evidence>
<evidence type="ECO:0000256" key="9">
    <source>
        <dbReference type="SAM" id="MobiDB-lite"/>
    </source>
</evidence>
<evidence type="ECO:0000256" key="7">
    <source>
        <dbReference type="ARBA" id="ARBA00023158"/>
    </source>
</evidence>
<feature type="region of interest" description="Disordered" evidence="9">
    <location>
        <begin position="281"/>
        <end position="331"/>
    </location>
</feature>
<evidence type="ECO:0000313" key="12">
    <source>
        <dbReference type="Proteomes" id="UP001175271"/>
    </source>
</evidence>
<evidence type="ECO:0000256" key="1">
    <source>
        <dbReference type="ARBA" id="ARBA00005762"/>
    </source>
</evidence>
<sequence length="2155" mass="246348">MKADWEDDLDDVKHLGNGDIGSVFYAWQKSRKGPVAIKMVNLRGHRGRAYGETVTLKLLKDHMHVVSMYTYKTVGDYMYILMEFCEGGSLCDYLTTHGVMSEKAASHIIRQVYSAVRLMHSRKIIHMDLTTRNVLIKDARDPNSIAVRLCDFGLVSDVNKGSLAETSGIMKRVASNNLKYYLRGDLYSMGCLLYSMLVQKDLSRSTREGVIDDMVQEVNKSSIKNEVKDLIKSLLNREFKDIEDLRFCEFMGGNDSLAKLRPTDQKTPRERADDSLERLRALQGRSANRQPEDRRENSAERKNGNEDAKQREARRRSDSKSRRQESPRSSAELAQWPCPVFIKGSKEVKVNGEYKIHFSLPFDIVVEIDSIRAGVEIKRHIQILKVTNDGLKPDGFKFSNTQTVVIHSDGTTRSYTSYSSLKGGDRTLYQDAIARINEYIDANASLKKHCIAKINNLRHFTEESCFCMMVNGSCRLHLSKGEKIIRSSTGEYKMIDGDRNQKIIDPSDRIRRVMDFHENQALINWLIKHKEQDQIVLDDSQDFFVAWHTPPSEVCSGATDQRHSRTFGECKQPCNRVSCSHSAIPCTTDRPYLPGSLLRRQMNSVAKVPAQSRSVTFTIRVSVSQEGIPRSLIIHTILSVLRSSGCFNIHLDRPANAMQADYEDRRLEISGKVSVLAGRMDAWQVIIKLTSKFCAETGMGLEMQPFLEVEAFDRYFDEITPNHDNCHILWFAFGSMPNDGLFVTRGDYISGYNKRSNKLIPDRGYNVNYVAGTQHLLSWGHFEHDRRVLTIYFAVTLRRPSKDGLLYKGYKVVFNYKSILSVIADTDATRGGNNVVYLKLRHPPQLWQAVPRLYANRRLVNLEACRDWIRAFEFPGNFRYYGCSRETLGQSSVFAFAMPKNVIGPKVLFEEEKAEWKAFSENLKTKENPTRTLFDILSRLKRKANVRLSFGSILSVARPVIKTCDLPQTESFRVNYCLEALSGRGFTVTDQWFPLDTQEVDHVPIFFSRILWCLEECREAVEGTLESMLSIFDERKNHLNMMTVFEHLYSQRMRSLLEEGVKDERNLTLMPSNCVMVRKVVVMPSRTLLMPPEVMMTNRVIRHFGEENALRCVFRDDAGNKLVPKEFSRGCSVHGQSRTVRELVRSTLSNGILISGRLYQFLAWSNSQMRDHGCYMYANSVVRSKETGEAELLTINHIRNWMGDFSSSRNVPKLMSRMGQCFTQAQPTIRLESSHWRVDKDYYTGPAANPKMYCFSDGVGRISLKFAERIALIMNLYPAPSCFQVRYRGFKGVLCVDPQLDKSDDTPIVFRESQMKFIDNDGSDQGPMLEIVKYAMPSPTCLNRPLIMILDQVAEKQGAECHRRVCSSIHKTLENELNALTVMLYSEEAAIFALTQRVNLSIDFTQFSNTGIRLTEEPFLRSLLLAIHKYNIRQQLSKAKIPIPHNMGRTMYGVMDEYGVLEYGQVFVQYSQSISSAGQQKVLHRGRVMVTKNPCHVAGDVRIFDAVHHPYFDHLVDVIVFPRNGPRPHPDEMAGSDLDGDEYTVIFDTNLFFETNEPAMEFPKSEAPDFDAMPQTKDMVAFFLKYLEQDSIGRMSNAHLVMADKLGLFDEICNSIARKCSVAVDFPKSGQPAEPLHIDEQCADSPDYMKSSTKPSYLSKRLVGQLYRKAKAIEDIVDLMPMSADRQIICDDDFNAESYLRDNPQVVRECVRLRNAYNFKLQQLLDEYAIGDEASLITGHITSMKRLTEMEKDDYTFYHTDRIVELRYGKIFSLFREKFFEEFGCEEDHFYVHADGKKDFKANEGIMRKACCWYTVTYGTYGTGKNERFLSFPWVLWDILVAVKKTKNLQKKWKCPIESPLAERLTTMAVNKCKKEEKVFAEFCNNIQKNILTIKCYRANYGDNFLKSCYEQFYEKSGITEEQLAVLFLQFGLAIRHGSLNSAEGDHPRIFQKMVVMNKSYVEIKPDGPVLSGIGIQILEFLRYLAGYDFMFAEKIDLNLGSVTESTRITARNCSWKSLSLMAFKVFHHITLSSSFRALHCEPAAVGGPEDRRFAWDYGEMDNPLIIHKEALMMNMPGMPPIHLESTLNIIQSWCGVDDLMVRSLNRRDLLIVSCAGSAESRQMLRKLLLLPPDVLRHAILTDTVPQDVVGGADI</sequence>
<dbReference type="PANTHER" id="PTHR23079">
    <property type="entry name" value="RNA-DEPENDENT RNA POLYMERASE"/>
    <property type="match status" value="1"/>
</dbReference>
<protein>
    <recommendedName>
        <fullName evidence="2">RNA-directed RNA polymerase</fullName>
        <ecNumber evidence="2">2.7.7.48</ecNumber>
    </recommendedName>
</protein>
<dbReference type="Pfam" id="PF00069">
    <property type="entry name" value="Pkinase"/>
    <property type="match status" value="1"/>
</dbReference>
<comment type="catalytic activity">
    <reaction evidence="8">
        <text>RNA(n) + a ribonucleoside 5'-triphosphate = RNA(n+1) + diphosphate</text>
        <dbReference type="Rhea" id="RHEA:21248"/>
        <dbReference type="Rhea" id="RHEA-COMP:14527"/>
        <dbReference type="Rhea" id="RHEA-COMP:17342"/>
        <dbReference type="ChEBI" id="CHEBI:33019"/>
        <dbReference type="ChEBI" id="CHEBI:61557"/>
        <dbReference type="ChEBI" id="CHEBI:140395"/>
        <dbReference type="EC" id="2.7.7.48"/>
    </reaction>
</comment>
<dbReference type="GO" id="GO:0004672">
    <property type="term" value="F:protein kinase activity"/>
    <property type="evidence" value="ECO:0007669"/>
    <property type="project" value="InterPro"/>
</dbReference>
<dbReference type="GO" id="GO:0030422">
    <property type="term" value="P:siRNA processing"/>
    <property type="evidence" value="ECO:0007669"/>
    <property type="project" value="TreeGrafter"/>
</dbReference>
<dbReference type="InterPro" id="IPR057493">
    <property type="entry name" value="PH_RdRP-assoc"/>
</dbReference>
<dbReference type="GO" id="GO:0003968">
    <property type="term" value="F:RNA-directed RNA polymerase activity"/>
    <property type="evidence" value="ECO:0007669"/>
    <property type="project" value="UniProtKB-KW"/>
</dbReference>
<dbReference type="InterPro" id="IPR011009">
    <property type="entry name" value="Kinase-like_dom_sf"/>
</dbReference>
<evidence type="ECO:0000256" key="2">
    <source>
        <dbReference type="ARBA" id="ARBA00012494"/>
    </source>
</evidence>
<proteinExistence type="inferred from homology"/>
<evidence type="ECO:0000256" key="6">
    <source>
        <dbReference type="ARBA" id="ARBA00022884"/>
    </source>
</evidence>
<keyword evidence="12" id="KW-1185">Reference proteome</keyword>
<dbReference type="GO" id="GO:0031380">
    <property type="term" value="C:nuclear RNA-directed RNA polymerase complex"/>
    <property type="evidence" value="ECO:0007669"/>
    <property type="project" value="TreeGrafter"/>
</dbReference>
<comment type="similarity">
    <text evidence="1">Belongs to the RdRP family.</text>
</comment>
<dbReference type="InterPro" id="IPR000719">
    <property type="entry name" value="Prot_kinase_dom"/>
</dbReference>
<evidence type="ECO:0000256" key="4">
    <source>
        <dbReference type="ARBA" id="ARBA00022679"/>
    </source>
</evidence>
<dbReference type="Pfam" id="PF05183">
    <property type="entry name" value="RdRP"/>
    <property type="match status" value="1"/>
</dbReference>
<dbReference type="InterPro" id="IPR058752">
    <property type="entry name" value="RDRP_C_head"/>
</dbReference>
<dbReference type="InterPro" id="IPR008266">
    <property type="entry name" value="Tyr_kinase_AS"/>
</dbReference>
<dbReference type="PROSITE" id="PS00109">
    <property type="entry name" value="PROTEIN_KINASE_TYR"/>
    <property type="match status" value="1"/>
</dbReference>
<keyword evidence="7" id="KW-0943">RNA-mediated gene silencing</keyword>
<dbReference type="Pfam" id="PF26253">
    <property type="entry name" value="RdRP_head"/>
    <property type="match status" value="1"/>
</dbReference>
<name>A0AA39HPU7_9BILA</name>
<dbReference type="InterPro" id="IPR056654">
    <property type="entry name" value="DUF7752"/>
</dbReference>
<gene>
    <name evidence="11" type="ORF">QR680_004350</name>
</gene>
<dbReference type="EC" id="2.7.7.48" evidence="2"/>
<dbReference type="SUPFAM" id="SSF56112">
    <property type="entry name" value="Protein kinase-like (PK-like)"/>
    <property type="match status" value="1"/>
</dbReference>
<accession>A0AA39HPU7</accession>
<comment type="caution">
    <text evidence="11">The sequence shown here is derived from an EMBL/GenBank/DDBJ whole genome shotgun (WGS) entry which is preliminary data.</text>
</comment>
<dbReference type="EMBL" id="JAUCMV010000003">
    <property type="protein sequence ID" value="KAK0409121.1"/>
    <property type="molecule type" value="Genomic_DNA"/>
</dbReference>
<dbReference type="PROSITE" id="PS50011">
    <property type="entry name" value="PROTEIN_KINASE_DOM"/>
    <property type="match status" value="1"/>
</dbReference>
<evidence type="ECO:0000259" key="10">
    <source>
        <dbReference type="PROSITE" id="PS50011"/>
    </source>
</evidence>
<dbReference type="InterPro" id="IPR057596">
    <property type="entry name" value="RDRP_core"/>
</dbReference>
<dbReference type="PANTHER" id="PTHR23079:SF55">
    <property type="entry name" value="RNA-DIRECTED RNA POLYMERASE"/>
    <property type="match status" value="1"/>
</dbReference>